<organism evidence="1 2">
    <name type="scientific">Paraconiothyrium brasiliense</name>
    <dbReference type="NCBI Taxonomy" id="300254"/>
    <lineage>
        <taxon>Eukaryota</taxon>
        <taxon>Fungi</taxon>
        <taxon>Dikarya</taxon>
        <taxon>Ascomycota</taxon>
        <taxon>Pezizomycotina</taxon>
        <taxon>Dothideomycetes</taxon>
        <taxon>Pleosporomycetidae</taxon>
        <taxon>Pleosporales</taxon>
        <taxon>Massarineae</taxon>
        <taxon>Didymosphaeriaceae</taxon>
        <taxon>Paraconiothyrium</taxon>
    </lineage>
</organism>
<evidence type="ECO:0000313" key="1">
    <source>
        <dbReference type="EMBL" id="KAL1591495.1"/>
    </source>
</evidence>
<proteinExistence type="predicted"/>
<comment type="caution">
    <text evidence="1">The sequence shown here is derived from an EMBL/GenBank/DDBJ whole genome shotgun (WGS) entry which is preliminary data.</text>
</comment>
<dbReference type="EMBL" id="JAKJXO020000025">
    <property type="protein sequence ID" value="KAL1591495.1"/>
    <property type="molecule type" value="Genomic_DNA"/>
</dbReference>
<evidence type="ECO:0000313" key="2">
    <source>
        <dbReference type="Proteomes" id="UP001521785"/>
    </source>
</evidence>
<reference evidence="1 2" key="1">
    <citation type="submission" date="2024-02" db="EMBL/GenBank/DDBJ databases">
        <title>De novo assembly and annotation of 12 fungi associated with fruit tree decline syndrome in Ontario, Canada.</title>
        <authorList>
            <person name="Sulman M."/>
            <person name="Ellouze W."/>
            <person name="Ilyukhin E."/>
        </authorList>
    </citation>
    <scope>NUCLEOTIDE SEQUENCE [LARGE SCALE GENOMIC DNA]</scope>
    <source>
        <strain evidence="1 2">M42-189</strain>
    </source>
</reference>
<keyword evidence="2" id="KW-1185">Reference proteome</keyword>
<protein>
    <submittedName>
        <fullName evidence="1">Uncharacterized protein</fullName>
    </submittedName>
</protein>
<sequence length="460" mass="52475">MATPTDSSSALAEPVIQAVAQKVKKLYEDLGEKRLYTIESIRYMQLLLDRIHDIEELRHAEVSETTKDYTFKDGDGKEHELKHLRIAETFEHEDSELPEGTTTMTFENALGEKHQFEVPLVPWLYWENGIDLDVKPVIYFLSYQQTIFDPTLEALCPRPLADIEGGFMDRPITPDLCSSGGWQSLAVNYIPMYFGYDLCKTAYIIDPDIGNLEEVDHERMEELKKDSEAERDEIVKYVEEAKGTIKKIVCLGLNTMFGPEGTDCTLPQHYTVLDLADRLDVPVIFQSLKYVVGDKEFLRATRPRESTSGSLTIDFCDSPEGLYAIDKSTLVFTTGQPDFPIRQLVADLTHEYGCPAAIFCAPVKDAIMKEWSVDTEMKQFRTAIRDWTVKKGRYGTRKKTQTFPDPVNKHVFNMLKGFREVLNIDTWYAQTREGRKGPYIPSESYNRGCSLYVKKGSADP</sequence>
<accession>A0ABR3QH56</accession>
<gene>
    <name evidence="1" type="ORF">SLS60_011887</name>
</gene>
<name>A0ABR3QH56_9PLEO</name>
<dbReference type="Proteomes" id="UP001521785">
    <property type="component" value="Unassembled WGS sequence"/>
</dbReference>